<dbReference type="EMBL" id="AP018165">
    <property type="protein sequence ID" value="BAX97296.1"/>
    <property type="molecule type" value="Genomic_DNA"/>
</dbReference>
<protein>
    <submittedName>
        <fullName evidence="1">Uncharacterized protein</fullName>
    </submittedName>
</protein>
<organism evidence="1 2">
    <name type="scientific">[Mycobacterium] stephanolepidis</name>
    <dbReference type="NCBI Taxonomy" id="1520670"/>
    <lineage>
        <taxon>Bacteria</taxon>
        <taxon>Bacillati</taxon>
        <taxon>Actinomycetota</taxon>
        <taxon>Actinomycetes</taxon>
        <taxon>Mycobacteriales</taxon>
        <taxon>Mycobacteriaceae</taxon>
        <taxon>Mycobacteroides</taxon>
    </lineage>
</organism>
<evidence type="ECO:0000313" key="2">
    <source>
        <dbReference type="Proteomes" id="UP000217954"/>
    </source>
</evidence>
<proteinExistence type="predicted"/>
<keyword evidence="2" id="KW-1185">Reference proteome</keyword>
<dbReference type="KEGG" id="mste:MSTE_01980"/>
<sequence>MPSHRPGSVESFYFAVGLRPVRACALGNDVQLSARVAPGVRPVGRPVVGQDSLHGEAMLGKPCHRALQHADRGRGLFVGADLGVGNASVVVNDSAHERCSDPGVIALAAFTGAPSGHARVDLAVSLTEELVPAAVGDIGEFGDIDMDQRPGMIMLVAAQRFTGDAVNARKPVYSASGQHSVHG</sequence>
<gene>
    <name evidence="1" type="ORF">MSTE_01980</name>
</gene>
<name>A0A1Z4EWE1_9MYCO</name>
<reference evidence="1 2" key="2">
    <citation type="journal article" date="2017" name="Int. J. Syst. Evol. Microbiol.">
        <title>Mycobacterium stephanolepidis sp. nov., a rapidly growing species related to Mycobacterium chelonae, isolated from marine teleost fish, Stephanolepis cirrhifer.</title>
        <authorList>
            <person name="Fukano H."/>
            <person name="Wada S."/>
            <person name="Kurata O."/>
            <person name="Katayama K."/>
            <person name="Fujiwara N."/>
            <person name="Hoshino Y."/>
        </authorList>
    </citation>
    <scope>NUCLEOTIDE SEQUENCE [LARGE SCALE GENOMIC DNA]</scope>
    <source>
        <strain evidence="1 2">NJB0901</strain>
    </source>
</reference>
<accession>A0A1Z4EWE1</accession>
<dbReference type="Proteomes" id="UP000217954">
    <property type="component" value="Chromosome"/>
</dbReference>
<evidence type="ECO:0000313" key="1">
    <source>
        <dbReference type="EMBL" id="BAX97296.1"/>
    </source>
</evidence>
<reference evidence="2" key="1">
    <citation type="journal article" date="2017" name="Genome Announc.">
        <title>Complete Genome Sequence of Mycobacterium stephanolepidis.</title>
        <authorList>
            <person name="Fukano H."/>
            <person name="Yoshida M."/>
            <person name="Katayama Y."/>
            <person name="Omatsu T."/>
            <person name="Mizutani T."/>
            <person name="Kurata O."/>
            <person name="Wada S."/>
            <person name="Hoshino Y."/>
        </authorList>
    </citation>
    <scope>NUCLEOTIDE SEQUENCE [LARGE SCALE GENOMIC DNA]</scope>
    <source>
        <strain evidence="2">NJB0901</strain>
    </source>
</reference>
<dbReference type="AlphaFoldDB" id="A0A1Z4EWE1"/>